<comment type="caution">
    <text evidence="6">The sequence shown here is derived from an EMBL/GenBank/DDBJ whole genome shotgun (WGS) entry which is preliminary data.</text>
</comment>
<evidence type="ECO:0000313" key="7">
    <source>
        <dbReference type="Proteomes" id="UP000322080"/>
    </source>
</evidence>
<keyword evidence="3" id="KW-0732">Signal</keyword>
<dbReference type="InterPro" id="IPR051010">
    <property type="entry name" value="BCAA_transport"/>
</dbReference>
<proteinExistence type="inferred from homology"/>
<dbReference type="GO" id="GO:0006865">
    <property type="term" value="P:amino acid transport"/>
    <property type="evidence" value="ECO:0007669"/>
    <property type="project" value="UniProtKB-KW"/>
</dbReference>
<protein>
    <submittedName>
        <fullName evidence="6">ABC transporter substrate-binding protein</fullName>
    </submittedName>
</protein>
<organism evidence="6 7">
    <name type="scientific">Maritimibacter fusiformis</name>
    <dbReference type="NCBI Taxonomy" id="2603819"/>
    <lineage>
        <taxon>Bacteria</taxon>
        <taxon>Pseudomonadati</taxon>
        <taxon>Pseudomonadota</taxon>
        <taxon>Alphaproteobacteria</taxon>
        <taxon>Rhodobacterales</taxon>
        <taxon>Roseobacteraceae</taxon>
        <taxon>Maritimibacter</taxon>
    </lineage>
</organism>
<name>A0A5D0RKR8_9RHOB</name>
<evidence type="ECO:0000259" key="5">
    <source>
        <dbReference type="Pfam" id="PF13458"/>
    </source>
</evidence>
<dbReference type="PANTHER" id="PTHR30483">
    <property type="entry name" value="LEUCINE-SPECIFIC-BINDING PROTEIN"/>
    <property type="match status" value="1"/>
</dbReference>
<keyword evidence="4" id="KW-0029">Amino-acid transport</keyword>
<dbReference type="RefSeq" id="WP_148376704.1">
    <property type="nucleotide sequence ID" value="NZ_VSIY01000004.1"/>
</dbReference>
<evidence type="ECO:0000256" key="3">
    <source>
        <dbReference type="ARBA" id="ARBA00022729"/>
    </source>
</evidence>
<keyword evidence="2" id="KW-0813">Transport</keyword>
<evidence type="ECO:0000256" key="2">
    <source>
        <dbReference type="ARBA" id="ARBA00022448"/>
    </source>
</evidence>
<dbReference type="InterPro" id="IPR028082">
    <property type="entry name" value="Peripla_BP_I"/>
</dbReference>
<evidence type="ECO:0000256" key="1">
    <source>
        <dbReference type="ARBA" id="ARBA00010062"/>
    </source>
</evidence>
<gene>
    <name evidence="6" type="ORF">FVF75_04685</name>
</gene>
<evidence type="ECO:0000313" key="6">
    <source>
        <dbReference type="EMBL" id="TYB82033.1"/>
    </source>
</evidence>
<reference evidence="6 7" key="1">
    <citation type="submission" date="2019-08" db="EMBL/GenBank/DDBJ databases">
        <title>Identification of a novel species of the genus Boseongicola.</title>
        <authorList>
            <person name="Zhang X.-Q."/>
        </authorList>
    </citation>
    <scope>NUCLEOTIDE SEQUENCE [LARGE SCALE GENOMIC DNA]</scope>
    <source>
        <strain evidence="6 7">HY14</strain>
    </source>
</reference>
<dbReference type="InterPro" id="IPR000709">
    <property type="entry name" value="Leu_Ile_Val-bd"/>
</dbReference>
<dbReference type="PRINTS" id="PR00337">
    <property type="entry name" value="LEUILEVALBP"/>
</dbReference>
<dbReference type="SUPFAM" id="SSF53822">
    <property type="entry name" value="Periplasmic binding protein-like I"/>
    <property type="match status" value="1"/>
</dbReference>
<sequence>MLDRRHFMLGTTAVLGTAAAPKFLRAQSEPIRIGLITTLSGPGQIYGQYIQDGCELAVDLINARGGVNGQPIELIVRDDRNSPDGALVAFRELAGDGVKLFAQGTFTANVLATLPLLEQNDVTMMVVGTSSLAITHQNYTRNMFRLGYSSPMCFGGYGHLMAERFPEISNWAMVRSDVQSLKDITDAFEAGMRAKAAADGREVNMQEPILVPYNGADFRNQISQVTNSGAEGLFNCLQGADAITYYKQARSFQMDKQFKLMCDSANELTVAKALGNKMLDSLWSWTGWYPQAAENNPTSDALLAAYIEKRDDPYPNWFVGVAHDCIATLAEAIGSTGSTAAADLIPAIEAQSFQGATGTVAFRTEDHSFAGDLTYIRFGKSESSETGWEVFESVQMAGVDFLEPATPGRELQ</sequence>
<comment type="similarity">
    <text evidence="1">Belongs to the leucine-binding protein family.</text>
</comment>
<evidence type="ECO:0000256" key="4">
    <source>
        <dbReference type="ARBA" id="ARBA00022970"/>
    </source>
</evidence>
<dbReference type="EMBL" id="VSIY01000004">
    <property type="protein sequence ID" value="TYB82033.1"/>
    <property type="molecule type" value="Genomic_DNA"/>
</dbReference>
<dbReference type="Gene3D" id="3.40.50.2300">
    <property type="match status" value="2"/>
</dbReference>
<dbReference type="AlphaFoldDB" id="A0A5D0RKR8"/>
<dbReference type="PANTHER" id="PTHR30483:SF37">
    <property type="entry name" value="ABC TRANSPORTER SUBSTRATE-BINDING PROTEIN"/>
    <property type="match status" value="1"/>
</dbReference>
<keyword evidence="7" id="KW-1185">Reference proteome</keyword>
<dbReference type="Proteomes" id="UP000322080">
    <property type="component" value="Unassembled WGS sequence"/>
</dbReference>
<dbReference type="Pfam" id="PF13458">
    <property type="entry name" value="Peripla_BP_6"/>
    <property type="match status" value="1"/>
</dbReference>
<accession>A0A5D0RKR8</accession>
<dbReference type="InterPro" id="IPR028081">
    <property type="entry name" value="Leu-bd"/>
</dbReference>
<feature type="domain" description="Leucine-binding protein" evidence="5">
    <location>
        <begin position="30"/>
        <end position="375"/>
    </location>
</feature>